<comment type="similarity">
    <text evidence="1">Belongs to the enoyl-CoA hydratase/isomerase family.</text>
</comment>
<organism evidence="2 3">
    <name type="scientific">Amycolatopsis acididurans</name>
    <dbReference type="NCBI Taxonomy" id="2724524"/>
    <lineage>
        <taxon>Bacteria</taxon>
        <taxon>Bacillati</taxon>
        <taxon>Actinomycetota</taxon>
        <taxon>Actinomycetes</taxon>
        <taxon>Pseudonocardiales</taxon>
        <taxon>Pseudonocardiaceae</taxon>
        <taxon>Amycolatopsis</taxon>
    </lineage>
</organism>
<keyword evidence="3" id="KW-1185">Reference proteome</keyword>
<dbReference type="InterPro" id="IPR001753">
    <property type="entry name" value="Enoyl-CoA_hydra/iso"/>
</dbReference>
<dbReference type="EMBL" id="JAAXLS010000004">
    <property type="protein sequence ID" value="NKQ53226.1"/>
    <property type="molecule type" value="Genomic_DNA"/>
</dbReference>
<dbReference type="PANTHER" id="PTHR43459">
    <property type="entry name" value="ENOYL-COA HYDRATASE"/>
    <property type="match status" value="1"/>
</dbReference>
<accession>A0ABX1J0D7</accession>
<dbReference type="Pfam" id="PF00378">
    <property type="entry name" value="ECH_1"/>
    <property type="match status" value="1"/>
</dbReference>
<comment type="caution">
    <text evidence="2">The sequence shown here is derived from an EMBL/GenBank/DDBJ whole genome shotgun (WGS) entry which is preliminary data.</text>
</comment>
<evidence type="ECO:0000313" key="3">
    <source>
        <dbReference type="Proteomes" id="UP000715441"/>
    </source>
</evidence>
<dbReference type="InterPro" id="IPR029045">
    <property type="entry name" value="ClpP/crotonase-like_dom_sf"/>
</dbReference>
<dbReference type="Proteomes" id="UP000715441">
    <property type="component" value="Unassembled WGS sequence"/>
</dbReference>
<protein>
    <submittedName>
        <fullName evidence="2">Enoyl-CoA hydratase</fullName>
    </submittedName>
</protein>
<dbReference type="PANTHER" id="PTHR43459:SF1">
    <property type="entry name" value="EG:BACN32G11.4 PROTEIN"/>
    <property type="match status" value="1"/>
</dbReference>
<dbReference type="Gene3D" id="1.10.12.10">
    <property type="entry name" value="Lyase 2-enoyl-coa Hydratase, Chain A, domain 2"/>
    <property type="match status" value="1"/>
</dbReference>
<evidence type="ECO:0000256" key="1">
    <source>
        <dbReference type="ARBA" id="ARBA00005254"/>
    </source>
</evidence>
<gene>
    <name evidence="2" type="ORF">HFP15_10060</name>
</gene>
<dbReference type="RefSeq" id="WP_168513928.1">
    <property type="nucleotide sequence ID" value="NZ_JAAXLS010000004.1"/>
</dbReference>
<proteinExistence type="inferred from homology"/>
<evidence type="ECO:0000313" key="2">
    <source>
        <dbReference type="EMBL" id="NKQ53226.1"/>
    </source>
</evidence>
<name>A0ABX1J0D7_9PSEU</name>
<dbReference type="InterPro" id="IPR014748">
    <property type="entry name" value="Enoyl-CoA_hydra_C"/>
</dbReference>
<dbReference type="SUPFAM" id="SSF52096">
    <property type="entry name" value="ClpP/crotonase"/>
    <property type="match status" value="1"/>
</dbReference>
<dbReference type="Gene3D" id="3.90.226.10">
    <property type="entry name" value="2-enoyl-CoA Hydratase, Chain A, domain 1"/>
    <property type="match status" value="1"/>
</dbReference>
<dbReference type="CDD" id="cd06558">
    <property type="entry name" value="crotonase-like"/>
    <property type="match status" value="1"/>
</dbReference>
<sequence length="256" mass="26684">MSTVTTRRADNALRITFDRPDSLNAFTGEMLNEVSDLIEAHGQDGDVRVIVLTGAGRAFSSGADIGEVNPGEAVGYETLDNANRLIRAIRQVPKPVVAAVNGPAAGVGCSIALAADLTVAAKSAYFLLAFAGIGLMPDGGSTALVPAAVGRARAVRMAMLGERIGASTAEDWGMITQAVPDQEFQTTVDGLVTKLANGPTASYAQTKRAFNATALAQLETALAIEREGQVALFGTADFAEGTAAFQEKRRPRFQGK</sequence>
<reference evidence="2 3" key="1">
    <citation type="submission" date="2020-04" db="EMBL/GenBank/DDBJ databases">
        <title>Novel species.</title>
        <authorList>
            <person name="Teo W.F.A."/>
            <person name="Lipun K."/>
            <person name="Srisuk N."/>
            <person name="Duangmal K."/>
        </authorList>
    </citation>
    <scope>NUCLEOTIDE SEQUENCE [LARGE SCALE GENOMIC DNA]</scope>
    <source>
        <strain evidence="2 3">K13G38</strain>
    </source>
</reference>